<dbReference type="InterPro" id="IPR021433">
    <property type="entry name" value="DUF3083"/>
</dbReference>
<reference evidence="2" key="1">
    <citation type="journal article" date="2019" name="Int. J. Syst. Evol. Microbiol.">
        <title>The Global Catalogue of Microorganisms (GCM) 10K type strain sequencing project: providing services to taxonomists for standard genome sequencing and annotation.</title>
        <authorList>
            <consortium name="The Broad Institute Genomics Platform"/>
            <consortium name="The Broad Institute Genome Sequencing Center for Infectious Disease"/>
            <person name="Wu L."/>
            <person name="Ma J."/>
        </authorList>
    </citation>
    <scope>NUCLEOTIDE SEQUENCE [LARGE SCALE GENOMIC DNA]</scope>
    <source>
        <strain evidence="2">DT28</strain>
    </source>
</reference>
<keyword evidence="2" id="KW-1185">Reference proteome</keyword>
<proteinExistence type="predicted"/>
<dbReference type="EMBL" id="JBHSGB010000001">
    <property type="protein sequence ID" value="MFC4653525.1"/>
    <property type="molecule type" value="Genomic_DNA"/>
</dbReference>
<accession>A0ABV9JJ32</accession>
<name>A0ABV9JJ32_9GAMM</name>
<evidence type="ECO:0000313" key="2">
    <source>
        <dbReference type="Proteomes" id="UP001595962"/>
    </source>
</evidence>
<sequence>MHKVYLPQNARSSQYLLAELPLCNELLSHYPDLISCYQALSQSFFGHCQQQGLHHCYFIANDKVPVVRYLSEALTVQTQDQMLFFYNPAYHEGQQAYFDSQYRARKISLLLLSAGEEIRTNAAAFHSAVRRALLGFRESLPSLNTGLKLRDHQHIGYDLFARQKGNDQSYGYKMRAVPKRYESRDCQLPEQYHQMNYAAISLPFNRQLRQALTLEHDALAGSSVLVPALEQLFFQQAQAQQLKLAALVADGRTPLVRNFQSDKEHVSKELRLLSFDTSTSEVMWQCFWQPELCPDTVHLLLVADDSQLTEGGYARFLQRVEECMKQLTRKLMLNTEKQDVQIRFHQHISYWL</sequence>
<protein>
    <submittedName>
        <fullName evidence="1">DUF3083 family protein</fullName>
    </submittedName>
</protein>
<organism evidence="1 2">
    <name type="scientific">Rheinheimera marina</name>
    <dbReference type="NCBI Taxonomy" id="1774958"/>
    <lineage>
        <taxon>Bacteria</taxon>
        <taxon>Pseudomonadati</taxon>
        <taxon>Pseudomonadota</taxon>
        <taxon>Gammaproteobacteria</taxon>
        <taxon>Chromatiales</taxon>
        <taxon>Chromatiaceae</taxon>
        <taxon>Rheinheimera</taxon>
    </lineage>
</organism>
<dbReference type="Proteomes" id="UP001595962">
    <property type="component" value="Unassembled WGS sequence"/>
</dbReference>
<dbReference type="Pfam" id="PF11281">
    <property type="entry name" value="DUF3083"/>
    <property type="match status" value="1"/>
</dbReference>
<comment type="caution">
    <text evidence="1">The sequence shown here is derived from an EMBL/GenBank/DDBJ whole genome shotgun (WGS) entry which is preliminary data.</text>
</comment>
<dbReference type="RefSeq" id="WP_377330890.1">
    <property type="nucleotide sequence ID" value="NZ_JBHSGB010000001.1"/>
</dbReference>
<evidence type="ECO:0000313" key="1">
    <source>
        <dbReference type="EMBL" id="MFC4653525.1"/>
    </source>
</evidence>
<gene>
    <name evidence="1" type="ORF">ACFO3I_00670</name>
</gene>